<evidence type="ECO:0000256" key="13">
    <source>
        <dbReference type="SAM" id="Coils"/>
    </source>
</evidence>
<dbReference type="PANTHER" id="PTHR31201:SF1">
    <property type="entry name" value="GLYCEROPHOSPHOCHOLINE ACYLTRANSFERASE 1"/>
    <property type="match status" value="1"/>
</dbReference>
<evidence type="ECO:0000256" key="9">
    <source>
        <dbReference type="ARBA" id="ARBA00023136"/>
    </source>
</evidence>
<dbReference type="GO" id="GO:0006656">
    <property type="term" value="P:phosphatidylcholine biosynthetic process"/>
    <property type="evidence" value="ECO:0007669"/>
    <property type="project" value="TreeGrafter"/>
</dbReference>
<dbReference type="EMBL" id="MSFM01000001">
    <property type="protein sequence ID" value="PKY08004.1"/>
    <property type="molecule type" value="Genomic_DNA"/>
</dbReference>
<feature type="transmembrane region" description="Helical" evidence="15">
    <location>
        <begin position="188"/>
        <end position="205"/>
    </location>
</feature>
<evidence type="ECO:0000256" key="3">
    <source>
        <dbReference type="ARBA" id="ARBA00019082"/>
    </source>
</evidence>
<evidence type="ECO:0000256" key="12">
    <source>
        <dbReference type="ARBA" id="ARBA00023315"/>
    </source>
</evidence>
<evidence type="ECO:0000313" key="17">
    <source>
        <dbReference type="Proteomes" id="UP000234254"/>
    </source>
</evidence>
<evidence type="ECO:0000256" key="8">
    <source>
        <dbReference type="ARBA" id="ARBA00023098"/>
    </source>
</evidence>
<evidence type="ECO:0000256" key="14">
    <source>
        <dbReference type="SAM" id="MobiDB-lite"/>
    </source>
</evidence>
<feature type="transmembrane region" description="Helical" evidence="15">
    <location>
        <begin position="212"/>
        <end position="234"/>
    </location>
</feature>
<accession>A0A2I1DDR0</accession>
<keyword evidence="8" id="KW-0443">Lipid metabolism</keyword>
<evidence type="ECO:0000256" key="10">
    <source>
        <dbReference type="ARBA" id="ARBA00023209"/>
    </source>
</evidence>
<keyword evidence="7 15" id="KW-1133">Transmembrane helix</keyword>
<comment type="similarity">
    <text evidence="2">Belongs to the GPC1 family.</text>
</comment>
<sequence>MESAGAYTHSGGDSPTLEHSTMGSTADELSDLEDLGSDSYYSPSVSPQRPGMSRGSSYSYQDDWETLPALDQLSVFDLLDNLSLSDRLEKLHRTINAQTEKVRKQREKLKSTSANAKDRVVGEWKRRVPTADERLDKYRRRMRRGVERLGKQWNATATVTLREKIAFIAGVLNIFISGYLLGSFPQYFYIWFSVQLVYFMPIRYYEYHKKGYHYFLADLCYFVNLLCILTIWVFPRSKPLFISTFCLTFGNNAAAIAMWRNSMVFHSMDKIVSLFIHIMPPVSLHCMVHLTPAEVLHKRFPAVYEIKFSQPGSPHHYSLFAMMCWATVPYIIWQAAYHCFITVRRAEKIAAGRPTSFTWLRKSYAKAWIGKLVLSLPEVLQVPAFMLIQYLYAILTMIPCPIWFWSSTGSGIFLSVLFVLSIYNGATFYIDVFGKRFQKELEELKKDVARWHSSPEGATAPVSDSGVASPTKGSDEKSPANEATPDKASLDRIPPLDAQVVSTGAQGADAEGDSTVRERK</sequence>
<dbReference type="GO" id="GO:0016746">
    <property type="term" value="F:acyltransferase activity"/>
    <property type="evidence" value="ECO:0007669"/>
    <property type="project" value="UniProtKB-KW"/>
</dbReference>
<evidence type="ECO:0000256" key="15">
    <source>
        <dbReference type="SAM" id="Phobius"/>
    </source>
</evidence>
<dbReference type="GeneID" id="36549594"/>
<feature type="region of interest" description="Disordered" evidence="14">
    <location>
        <begin position="452"/>
        <end position="520"/>
    </location>
</feature>
<feature type="compositionally biased region" description="Polar residues" evidence="14">
    <location>
        <begin position="11"/>
        <end position="24"/>
    </location>
</feature>
<keyword evidence="13" id="KW-0175">Coiled coil</keyword>
<dbReference type="OrthoDB" id="406287at2759"/>
<evidence type="ECO:0000256" key="4">
    <source>
        <dbReference type="ARBA" id="ARBA00022516"/>
    </source>
</evidence>
<keyword evidence="12" id="KW-0012">Acyltransferase</keyword>
<protein>
    <recommendedName>
        <fullName evidence="3">Glycerophosphocholine acyltransferase 1</fullName>
    </recommendedName>
</protein>
<comment type="subcellular location">
    <subcellularLocation>
        <location evidence="1">Membrane</location>
        <topology evidence="1">Multi-pass membrane protein</topology>
    </subcellularLocation>
</comment>
<keyword evidence="4" id="KW-0444">Lipid biosynthesis</keyword>
<evidence type="ECO:0000256" key="1">
    <source>
        <dbReference type="ARBA" id="ARBA00004141"/>
    </source>
</evidence>
<evidence type="ECO:0000256" key="2">
    <source>
        <dbReference type="ARBA" id="ARBA00006675"/>
    </source>
</evidence>
<evidence type="ECO:0000256" key="7">
    <source>
        <dbReference type="ARBA" id="ARBA00022989"/>
    </source>
</evidence>
<dbReference type="Pfam" id="PF10998">
    <property type="entry name" value="DUF2838"/>
    <property type="match status" value="1"/>
</dbReference>
<dbReference type="VEuPathDB" id="FungiDB:P168DRAFT_6274"/>
<dbReference type="GO" id="GO:0016020">
    <property type="term" value="C:membrane"/>
    <property type="evidence" value="ECO:0007669"/>
    <property type="project" value="UniProtKB-SubCell"/>
</dbReference>
<organism evidence="16 17">
    <name type="scientific">Aspergillus campestris (strain IBT 28561)</name>
    <dbReference type="NCBI Taxonomy" id="1392248"/>
    <lineage>
        <taxon>Eukaryota</taxon>
        <taxon>Fungi</taxon>
        <taxon>Dikarya</taxon>
        <taxon>Ascomycota</taxon>
        <taxon>Pezizomycotina</taxon>
        <taxon>Eurotiomycetes</taxon>
        <taxon>Eurotiomycetidae</taxon>
        <taxon>Eurotiales</taxon>
        <taxon>Aspergillaceae</taxon>
        <taxon>Aspergillus</taxon>
        <taxon>Aspergillus subgen. Circumdati</taxon>
    </lineage>
</organism>
<feature type="transmembrane region" description="Helical" evidence="15">
    <location>
        <begin position="317"/>
        <end position="340"/>
    </location>
</feature>
<dbReference type="RefSeq" id="XP_024696598.1">
    <property type="nucleotide sequence ID" value="XM_024842065.1"/>
</dbReference>
<dbReference type="AlphaFoldDB" id="A0A2I1DDR0"/>
<evidence type="ECO:0000256" key="6">
    <source>
        <dbReference type="ARBA" id="ARBA00022692"/>
    </source>
</evidence>
<keyword evidence="10" id="KW-0594">Phospholipid biosynthesis</keyword>
<gene>
    <name evidence="16" type="ORF">P168DRAFT_6274</name>
</gene>
<dbReference type="InterPro" id="IPR021261">
    <property type="entry name" value="GPCAT"/>
</dbReference>
<evidence type="ECO:0000313" key="16">
    <source>
        <dbReference type="EMBL" id="PKY08004.1"/>
    </source>
</evidence>
<keyword evidence="9 15" id="KW-0472">Membrane</keyword>
<keyword evidence="5" id="KW-0808">Transferase</keyword>
<comment type="caution">
    <text evidence="16">The sequence shown here is derived from an EMBL/GenBank/DDBJ whole genome shotgun (WGS) entry which is preliminary data.</text>
</comment>
<feature type="transmembrane region" description="Helical" evidence="15">
    <location>
        <begin position="411"/>
        <end position="430"/>
    </location>
</feature>
<dbReference type="Proteomes" id="UP000234254">
    <property type="component" value="Unassembled WGS sequence"/>
</dbReference>
<feature type="transmembrane region" description="Helical" evidence="15">
    <location>
        <begin position="240"/>
        <end position="259"/>
    </location>
</feature>
<evidence type="ECO:0000256" key="5">
    <source>
        <dbReference type="ARBA" id="ARBA00022679"/>
    </source>
</evidence>
<feature type="transmembrane region" description="Helical" evidence="15">
    <location>
        <begin position="165"/>
        <end position="182"/>
    </location>
</feature>
<name>A0A2I1DDR0_ASPC2</name>
<keyword evidence="17" id="KW-1185">Reference proteome</keyword>
<proteinExistence type="inferred from homology"/>
<dbReference type="PANTHER" id="PTHR31201">
    <property type="entry name" value="OS01G0585100 PROTEIN"/>
    <property type="match status" value="1"/>
</dbReference>
<feature type="compositionally biased region" description="Basic and acidic residues" evidence="14">
    <location>
        <begin position="473"/>
        <end position="490"/>
    </location>
</feature>
<keyword evidence="6 15" id="KW-0812">Transmembrane</keyword>
<reference evidence="16" key="1">
    <citation type="submission" date="2016-12" db="EMBL/GenBank/DDBJ databases">
        <title>The genomes of Aspergillus section Nigri reveals drivers in fungal speciation.</title>
        <authorList>
            <consortium name="DOE Joint Genome Institute"/>
            <person name="Vesth T.C."/>
            <person name="Nybo J."/>
            <person name="Theobald S."/>
            <person name="Brandl J."/>
            <person name="Frisvad J.C."/>
            <person name="Nielsen K.F."/>
            <person name="Lyhne E.K."/>
            <person name="Kogle M.E."/>
            <person name="Kuo A."/>
            <person name="Riley R."/>
            <person name="Clum A."/>
            <person name="Nolan M."/>
            <person name="Lipzen A."/>
            <person name="Salamov A."/>
            <person name="Henrissat B."/>
            <person name="Wiebenga A."/>
            <person name="De vries R.P."/>
            <person name="Grigoriev I.V."/>
            <person name="Mortensen U.H."/>
            <person name="Andersen M.R."/>
            <person name="Baker S.E."/>
        </authorList>
    </citation>
    <scope>NUCLEOTIDE SEQUENCE</scope>
    <source>
        <strain evidence="16">IBT 28561</strain>
    </source>
</reference>
<feature type="region of interest" description="Disordered" evidence="14">
    <location>
        <begin position="1"/>
        <end position="59"/>
    </location>
</feature>
<evidence type="ECO:0000256" key="11">
    <source>
        <dbReference type="ARBA" id="ARBA00023264"/>
    </source>
</evidence>
<feature type="coiled-coil region" evidence="13">
    <location>
        <begin position="88"/>
        <end position="119"/>
    </location>
</feature>
<feature type="transmembrane region" description="Helical" evidence="15">
    <location>
        <begin position="271"/>
        <end position="290"/>
    </location>
</feature>
<keyword evidence="11" id="KW-1208">Phospholipid metabolism</keyword>